<feature type="region of interest" description="Disordered" evidence="6">
    <location>
        <begin position="773"/>
        <end position="834"/>
    </location>
</feature>
<dbReference type="InterPro" id="IPR029063">
    <property type="entry name" value="SAM-dependent_MTases_sf"/>
</dbReference>
<comment type="similarity">
    <text evidence="5">Belongs to the class I-like SAM-binding methyltransferase superfamily. RsmB/NOP family.</text>
</comment>
<feature type="compositionally biased region" description="Basic residues" evidence="6">
    <location>
        <begin position="823"/>
        <end position="834"/>
    </location>
</feature>
<feature type="compositionally biased region" description="Basic and acidic residues" evidence="6">
    <location>
        <begin position="188"/>
        <end position="197"/>
    </location>
</feature>
<reference evidence="9" key="4">
    <citation type="journal article" date="2015" name="PLoS ONE">
        <title>Comprehensive Evaluation of Toxoplasma gondii VEG and Neospora caninum LIV Genomes with Tachyzoite Stage Transcriptome and Proteome Defines Novel Transcript Features.</title>
        <authorList>
            <person name="Ramaprasad A."/>
            <person name="Mourier T."/>
            <person name="Naeem R."/>
            <person name="Malas T.B."/>
            <person name="Moussa E."/>
            <person name="Panigrahi A."/>
            <person name="Vermont S.J."/>
            <person name="Otto T.D."/>
            <person name="Wastling J."/>
            <person name="Pain A."/>
        </authorList>
    </citation>
    <scope>NUCLEOTIDE SEQUENCE</scope>
    <source>
        <strain evidence="9">Liverpool</strain>
    </source>
</reference>
<keyword evidence="4 5" id="KW-0694">RNA-binding</keyword>
<proteinExistence type="inferred from homology"/>
<keyword evidence="2 5" id="KW-0808">Transferase</keyword>
<feature type="binding site" evidence="5">
    <location>
        <position position="365"/>
    </location>
    <ligand>
        <name>S-adenosyl-L-methionine</name>
        <dbReference type="ChEBI" id="CHEBI:59789"/>
    </ligand>
</feature>
<dbReference type="VEuPathDB" id="ToxoDB:NCLIV_026840"/>
<dbReference type="PANTHER" id="PTHR22807">
    <property type="entry name" value="NOP2 YEAST -RELATED NOL1/NOP2/FMU SUN DOMAIN-CONTAINING"/>
    <property type="match status" value="1"/>
</dbReference>
<dbReference type="PANTHER" id="PTHR22807:SF4">
    <property type="entry name" value="28S RRNA (CYTOSINE-C(5))-METHYLTRANSFERASE"/>
    <property type="match status" value="1"/>
</dbReference>
<feature type="region of interest" description="Disordered" evidence="6">
    <location>
        <begin position="69"/>
        <end position="107"/>
    </location>
</feature>
<reference evidence="10" key="3">
    <citation type="journal article" date="2012" name="PLoS Pathog.">
        <title>Comparative genomics of the apicomplexan parasites Toxoplasma gondii and Neospora caninum: Coccidia differing in host range and transmission strategy.</title>
        <authorList>
            <person name="Reid A.J."/>
            <person name="Vermont S.J."/>
            <person name="Cotton J.A."/>
            <person name="Harris D."/>
            <person name="Hill-Cawthorne G.A."/>
            <person name="Konen-Waisman S."/>
            <person name="Latham S.M."/>
            <person name="Mourier T."/>
            <person name="Norton R."/>
            <person name="Quail M.A."/>
            <person name="Sanders M."/>
            <person name="Shanmugam D."/>
            <person name="Sohal A."/>
            <person name="Wasmuth J.D."/>
            <person name="Brunk B."/>
            <person name="Grigg M.E."/>
            <person name="Howard J.C."/>
            <person name="Parkinson J."/>
            <person name="Roos D.S."/>
            <person name="Trees A.J."/>
            <person name="Berriman M."/>
            <person name="Pain A."/>
            <person name="Wastling J.M."/>
        </authorList>
    </citation>
    <scope>NUCLEOTIDE SEQUENCE [LARGE SCALE GENOMIC DNA]</scope>
    <source>
        <strain evidence="10">Liverpool</strain>
    </source>
</reference>
<dbReference type="Pfam" id="PF01189">
    <property type="entry name" value="Methyltr_RsmB-F"/>
    <property type="match status" value="1"/>
</dbReference>
<evidence type="ECO:0000256" key="5">
    <source>
        <dbReference type="PROSITE-ProRule" id="PRU01023"/>
    </source>
</evidence>
<feature type="region of interest" description="Disordered" evidence="6">
    <location>
        <begin position="386"/>
        <end position="437"/>
    </location>
</feature>
<evidence type="ECO:0000256" key="3">
    <source>
        <dbReference type="ARBA" id="ARBA00022691"/>
    </source>
</evidence>
<reference evidence="8" key="2">
    <citation type="submission" date="2011-03" db="EMBL/GenBank/DDBJ databases">
        <title>Comparative genomics and transcriptomics of Neospora caninum and Toxoplasma gondii.</title>
        <authorList>
            <person name="Reid A.J."/>
            <person name="Sohal A."/>
            <person name="Harris D."/>
            <person name="Quail M."/>
            <person name="Sanders M."/>
            <person name="Berriman M."/>
            <person name="Wastling J.M."/>
            <person name="Pain A."/>
        </authorList>
    </citation>
    <scope>NUCLEOTIDE SEQUENCE</scope>
    <source>
        <strain evidence="8">Liverpool</strain>
    </source>
</reference>
<dbReference type="InterPro" id="IPR049560">
    <property type="entry name" value="MeTrfase_RsmB-F_NOP2_cat"/>
</dbReference>
<reference evidence="8" key="1">
    <citation type="submission" date="2011-02" db="EMBL/GenBank/DDBJ databases">
        <authorList>
            <person name="Aslett M."/>
        </authorList>
    </citation>
    <scope>NUCLEOTIDE SEQUENCE</scope>
    <source>
        <strain evidence="8">Liverpool</strain>
    </source>
</reference>
<dbReference type="GO" id="GO:0005730">
    <property type="term" value="C:nucleolus"/>
    <property type="evidence" value="ECO:0007669"/>
    <property type="project" value="TreeGrafter"/>
</dbReference>
<feature type="compositionally biased region" description="Polar residues" evidence="6">
    <location>
        <begin position="783"/>
        <end position="797"/>
    </location>
</feature>
<evidence type="ECO:0000256" key="6">
    <source>
        <dbReference type="SAM" id="MobiDB-lite"/>
    </source>
</evidence>
<dbReference type="AlphaFoldDB" id="F0VGQ2"/>
<gene>
    <name evidence="9" type="ORF">BN1204_026840</name>
    <name evidence="8" type="ORF">NCLIV_026840</name>
</gene>
<evidence type="ECO:0000259" key="7">
    <source>
        <dbReference type="PROSITE" id="PS51686"/>
    </source>
</evidence>
<dbReference type="EMBL" id="FR823389">
    <property type="protein sequence ID" value="CBZ52896.1"/>
    <property type="molecule type" value="Genomic_DNA"/>
</dbReference>
<dbReference type="GO" id="GO:0003723">
    <property type="term" value="F:RNA binding"/>
    <property type="evidence" value="ECO:0007669"/>
    <property type="project" value="UniProtKB-UniRule"/>
</dbReference>
<dbReference type="InParanoid" id="F0VGQ2"/>
<feature type="binding site" evidence="5">
    <location>
        <begin position="341"/>
        <end position="347"/>
    </location>
    <ligand>
        <name>S-adenosyl-L-methionine</name>
        <dbReference type="ChEBI" id="CHEBI:59789"/>
    </ligand>
</feature>
<feature type="compositionally biased region" description="Acidic residues" evidence="6">
    <location>
        <begin position="209"/>
        <end position="227"/>
    </location>
</feature>
<feature type="region of interest" description="Disordered" evidence="6">
    <location>
        <begin position="173"/>
        <end position="246"/>
    </location>
</feature>
<dbReference type="GO" id="GO:0070475">
    <property type="term" value="P:rRNA base methylation"/>
    <property type="evidence" value="ECO:0007669"/>
    <property type="project" value="TreeGrafter"/>
</dbReference>
<dbReference type="Proteomes" id="UP000007494">
    <property type="component" value="Chromosome VIIb"/>
</dbReference>
<evidence type="ECO:0000313" key="10">
    <source>
        <dbReference type="Proteomes" id="UP000007494"/>
    </source>
</evidence>
<dbReference type="GeneID" id="13442848"/>
<feature type="domain" description="SAM-dependent MTase RsmB/NOP-type" evidence="7">
    <location>
        <begin position="240"/>
        <end position="382"/>
    </location>
</feature>
<feature type="compositionally biased region" description="Low complexity" evidence="6">
    <location>
        <begin position="461"/>
        <end position="486"/>
    </location>
</feature>
<feature type="compositionally biased region" description="Basic and acidic residues" evidence="6">
    <location>
        <begin position="807"/>
        <end position="817"/>
    </location>
</feature>
<dbReference type="InterPro" id="IPR023267">
    <property type="entry name" value="RCMT"/>
</dbReference>
<dbReference type="Gene3D" id="3.40.50.150">
    <property type="entry name" value="Vaccinia Virus protein VP39"/>
    <property type="match status" value="2"/>
</dbReference>
<dbReference type="EMBL" id="LN714482">
    <property type="protein sequence ID" value="CEL66878.1"/>
    <property type="molecule type" value="Genomic_DNA"/>
</dbReference>
<dbReference type="RefSeq" id="XP_003882928.1">
    <property type="nucleotide sequence ID" value="XM_003882879.1"/>
</dbReference>
<dbReference type="PROSITE" id="PS51686">
    <property type="entry name" value="SAM_MT_RSMB_NOP"/>
    <property type="match status" value="1"/>
</dbReference>
<dbReference type="SUPFAM" id="SSF53335">
    <property type="entry name" value="S-adenosyl-L-methionine-dependent methyltransferases"/>
    <property type="match status" value="2"/>
</dbReference>
<evidence type="ECO:0000256" key="2">
    <source>
        <dbReference type="ARBA" id="ARBA00022679"/>
    </source>
</evidence>
<feature type="region of interest" description="Disordered" evidence="6">
    <location>
        <begin position="458"/>
        <end position="486"/>
    </location>
</feature>
<feature type="compositionally biased region" description="Polar residues" evidence="6">
    <location>
        <begin position="391"/>
        <end position="409"/>
    </location>
</feature>
<dbReference type="OrthoDB" id="435282at2759"/>
<comment type="caution">
    <text evidence="5">Lacks conserved residue(s) required for the propagation of feature annotation.</text>
</comment>
<evidence type="ECO:0000313" key="9">
    <source>
        <dbReference type="EMBL" id="CEL66878.1"/>
    </source>
</evidence>
<dbReference type="InterPro" id="IPR001678">
    <property type="entry name" value="MeTrfase_RsmB-F_NOP2_dom"/>
</dbReference>
<feature type="compositionally biased region" description="Basic and acidic residues" evidence="6">
    <location>
        <begin position="153"/>
        <end position="167"/>
    </location>
</feature>
<feature type="region of interest" description="Disordered" evidence="6">
    <location>
        <begin position="148"/>
        <end position="167"/>
    </location>
</feature>
<dbReference type="eggNOG" id="KOG2360">
    <property type="taxonomic scope" value="Eukaryota"/>
</dbReference>
<dbReference type="PRINTS" id="PR02008">
    <property type="entry name" value="RCMTFAMILY"/>
</dbReference>
<evidence type="ECO:0000256" key="4">
    <source>
        <dbReference type="ARBA" id="ARBA00022884"/>
    </source>
</evidence>
<evidence type="ECO:0000256" key="1">
    <source>
        <dbReference type="ARBA" id="ARBA00022603"/>
    </source>
</evidence>
<name>F0VGQ2_NEOCL</name>
<evidence type="ECO:0000313" key="8">
    <source>
        <dbReference type="EMBL" id="CBZ52896.1"/>
    </source>
</evidence>
<keyword evidence="1 5" id="KW-0489">Methyltransferase</keyword>
<feature type="compositionally biased region" description="Basic and acidic residues" evidence="6">
    <location>
        <begin position="718"/>
        <end position="734"/>
    </location>
</feature>
<protein>
    <recommendedName>
        <fullName evidence="7">SAM-dependent MTase RsmB/NOP-type domain-containing protein</fullName>
    </recommendedName>
</protein>
<feature type="compositionally biased region" description="Basic and acidic residues" evidence="6">
    <location>
        <begin position="417"/>
        <end position="431"/>
    </location>
</feature>
<accession>F0VGQ2</accession>
<feature type="region of interest" description="Disordered" evidence="6">
    <location>
        <begin position="705"/>
        <end position="734"/>
    </location>
</feature>
<keyword evidence="10" id="KW-1185">Reference proteome</keyword>
<keyword evidence="3 5" id="KW-0949">S-adenosyl-L-methionine</keyword>
<sequence length="851" mass="91756">MAEMYIEAGRILTAMETRRCGLRAALYENGRGEKHNPLIPKVCALVCRTLERKQELERLLLSAGLLTSSSGGGPSEVAPASSRDGGGGALAAQREDEDADSESPDPNFLDAHRGVILAMAFDFLFGRGKVLGGGQCRRLVVSRLQAAKQNGAEMRKDADPRETPASERIQRLRETAEARAPPQKRKTRPDTAAETIHKRTKSRARQDKEEEEKGEEEEGEEEEGEEGEAGRDRGRPESTSLMTSDERFPRYLRVALSRVSLEEAQESLASSLASLSPRTPAEVALDPLLPRCGLRASPAAARFLLRHPLVLTGCVALQDRASALAAVAAEIGPGDVVLDACAAPGSKTLHALDRLQGRGHLIALERDVKRAATLIRRLRLHGNLDGPFSDPSCSPTSRIPSAGSGSSRATDAWRGTVSDEKKETRKSRPDDGLPSQSDCATYARYAARRPLYFTNAVNTHSSSPSSSSPSSSSLASSSPSSESSASVLRDSKARSALLVEVRVTDFLSVSGSKPPFCFVEKMLLDPSCSGSGLPLHISSAAHSTSSLGETSEDLSPASSSSSSSSSLASFSPSCEGFCPLPPLARLSPLSPPSASLARVRQLARFQRTLLSHALSTFPKLLLCCYSTCSSYVEENEAVLAHVLGQSGDAAAEEAGKGCGRWRLRRGREIDSRWHPSCNLLKLMATKLEEEQTAREERVAGGNNVRLSETSGKVGRATQEPRKMPSRDEANRETETVTWKRALATFGPACIRSSPATHFCRGFFLARLERETADADRRVPASEQDVNGSPGTRFSDNATVAGLGSNGDNRDRASRRETQSSVQRHLRKKSARSHVAFQKRRLKKGVIVGMQP</sequence>
<dbReference type="GO" id="GO:0008173">
    <property type="term" value="F:RNA methyltransferase activity"/>
    <property type="evidence" value="ECO:0007669"/>
    <property type="project" value="InterPro"/>
</dbReference>
<dbReference type="OMA" id="PATHFCR"/>
<organism evidence="8 10">
    <name type="scientific">Neospora caninum (strain Liverpool)</name>
    <dbReference type="NCBI Taxonomy" id="572307"/>
    <lineage>
        <taxon>Eukaryota</taxon>
        <taxon>Sar</taxon>
        <taxon>Alveolata</taxon>
        <taxon>Apicomplexa</taxon>
        <taxon>Conoidasida</taxon>
        <taxon>Coccidia</taxon>
        <taxon>Eucoccidiorida</taxon>
        <taxon>Eimeriorina</taxon>
        <taxon>Sarcocystidae</taxon>
        <taxon>Neospora</taxon>
    </lineage>
</organism>